<proteinExistence type="predicted"/>
<dbReference type="Pfam" id="PF10116">
    <property type="entry name" value="Host_attach"/>
    <property type="match status" value="1"/>
</dbReference>
<accession>A0ABT0YVH7</accession>
<evidence type="ECO:0000313" key="3">
    <source>
        <dbReference type="Proteomes" id="UP001165541"/>
    </source>
</evidence>
<reference evidence="2" key="1">
    <citation type="submission" date="2022-05" db="EMBL/GenBank/DDBJ databases">
        <title>Schlegelella sp. nov., isolated from mangrove soil.</title>
        <authorList>
            <person name="Liu Y."/>
            <person name="Ge X."/>
            <person name="Liu W."/>
        </authorList>
    </citation>
    <scope>NUCLEOTIDE SEQUENCE</scope>
    <source>
        <strain evidence="2">S2-27</strain>
    </source>
</reference>
<dbReference type="InterPro" id="IPR019291">
    <property type="entry name" value="Host_attachment_protein"/>
</dbReference>
<feature type="region of interest" description="Disordered" evidence="1">
    <location>
        <begin position="25"/>
        <end position="73"/>
    </location>
</feature>
<comment type="caution">
    <text evidence="2">The sequence shown here is derived from an EMBL/GenBank/DDBJ whole genome shotgun (WGS) entry which is preliminary data.</text>
</comment>
<dbReference type="EMBL" id="JAMKFE010000014">
    <property type="protein sequence ID" value="MCM5681813.1"/>
    <property type="molecule type" value="Genomic_DNA"/>
</dbReference>
<dbReference type="Proteomes" id="UP001165541">
    <property type="component" value="Unassembled WGS sequence"/>
</dbReference>
<name>A0ABT0YVH7_9BURK</name>
<gene>
    <name evidence="2" type="ORF">M8A51_19985</name>
</gene>
<evidence type="ECO:0000256" key="1">
    <source>
        <dbReference type="SAM" id="MobiDB-lite"/>
    </source>
</evidence>
<sequence length="146" mass="16214">MKTTWVVVADEAIARVLQWPADGDELESVEEMTDPEAHAAGAELRDDAHGRRAGGAGRRGPSSVTTSSGVDEQHLEAEEFARRVAQRLEEAQQQHRYDELRIIAAPRFLGLLRKSLSGNVAKSVTEEIDKDLVKASNRELTERLFH</sequence>
<evidence type="ECO:0000313" key="2">
    <source>
        <dbReference type="EMBL" id="MCM5681813.1"/>
    </source>
</evidence>
<keyword evidence="3" id="KW-1185">Reference proteome</keyword>
<organism evidence="2 3">
    <name type="scientific">Caldimonas mangrovi</name>
    <dbReference type="NCBI Taxonomy" id="2944811"/>
    <lineage>
        <taxon>Bacteria</taxon>
        <taxon>Pseudomonadati</taxon>
        <taxon>Pseudomonadota</taxon>
        <taxon>Betaproteobacteria</taxon>
        <taxon>Burkholderiales</taxon>
        <taxon>Sphaerotilaceae</taxon>
        <taxon>Caldimonas</taxon>
    </lineage>
</organism>
<feature type="compositionally biased region" description="Acidic residues" evidence="1">
    <location>
        <begin position="25"/>
        <end position="34"/>
    </location>
</feature>
<dbReference type="RefSeq" id="WP_251780293.1">
    <property type="nucleotide sequence ID" value="NZ_JAMKFE010000014.1"/>
</dbReference>
<protein>
    <submittedName>
        <fullName evidence="2">Host attachment protein</fullName>
    </submittedName>
</protein>